<keyword evidence="10" id="KW-1185">Reference proteome</keyword>
<dbReference type="Pfam" id="PF00211">
    <property type="entry name" value="Guanylate_cyc"/>
    <property type="match status" value="1"/>
</dbReference>
<evidence type="ECO:0000256" key="5">
    <source>
        <dbReference type="ARBA" id="ARBA00023134"/>
    </source>
</evidence>
<dbReference type="Gene3D" id="6.10.250.780">
    <property type="match status" value="1"/>
</dbReference>
<dbReference type="GO" id="GO:0004114">
    <property type="term" value="F:3',5'-cyclic-nucleotide phosphodiesterase activity"/>
    <property type="evidence" value="ECO:0007669"/>
    <property type="project" value="InterPro"/>
</dbReference>
<dbReference type="FunFam" id="3.30.70.1230:FF:000030">
    <property type="entry name" value="Si:ch211-215j19.12"/>
    <property type="match status" value="1"/>
</dbReference>
<dbReference type="PANTHER" id="PTHR45655:SF13">
    <property type="entry name" value="SOLUBLE GUANYLATE CYCLASE GCY-32-RELATED"/>
    <property type="match status" value="1"/>
</dbReference>
<dbReference type="InterPro" id="IPR029787">
    <property type="entry name" value="Nucleotide_cyclase"/>
</dbReference>
<dbReference type="EMBL" id="CAICTM010000152">
    <property type="protein sequence ID" value="CAB9503005.1"/>
    <property type="molecule type" value="Genomic_DNA"/>
</dbReference>
<evidence type="ECO:0000256" key="2">
    <source>
        <dbReference type="ARBA" id="ARBA00012202"/>
    </source>
</evidence>
<evidence type="ECO:0000256" key="7">
    <source>
        <dbReference type="SAM" id="MobiDB-lite"/>
    </source>
</evidence>
<dbReference type="SUPFAM" id="SSF111126">
    <property type="entry name" value="Ligand-binding domain in the NO signalling and Golgi transport"/>
    <property type="match status" value="1"/>
</dbReference>
<dbReference type="InterPro" id="IPR011644">
    <property type="entry name" value="Heme_NO-bd"/>
</dbReference>
<keyword evidence="3" id="KW-0963">Cytoplasm</keyword>
<evidence type="ECO:0000259" key="8">
    <source>
        <dbReference type="PROSITE" id="PS50125"/>
    </source>
</evidence>
<comment type="caution">
    <text evidence="9">The sequence shown here is derived from an EMBL/GenBank/DDBJ whole genome shotgun (WGS) entry which is preliminary data.</text>
</comment>
<dbReference type="OrthoDB" id="10258068at2759"/>
<gene>
    <name evidence="9" type="ORF">SEMRO_153_G069740.1</name>
</gene>
<dbReference type="InterPro" id="IPR042463">
    <property type="entry name" value="HNOB_dom_associated_sf"/>
</dbReference>
<dbReference type="InterPro" id="IPR036971">
    <property type="entry name" value="PDEase_catalytic_dom_sf"/>
</dbReference>
<evidence type="ECO:0000256" key="6">
    <source>
        <dbReference type="ARBA" id="ARBA00023293"/>
    </source>
</evidence>
<feature type="domain" description="Guanylate cyclase" evidence="8">
    <location>
        <begin position="511"/>
        <end position="639"/>
    </location>
</feature>
<dbReference type="AlphaFoldDB" id="A0A9N8H892"/>
<organism evidence="9 10">
    <name type="scientific">Seminavis robusta</name>
    <dbReference type="NCBI Taxonomy" id="568900"/>
    <lineage>
        <taxon>Eukaryota</taxon>
        <taxon>Sar</taxon>
        <taxon>Stramenopiles</taxon>
        <taxon>Ochrophyta</taxon>
        <taxon>Bacillariophyta</taxon>
        <taxon>Bacillariophyceae</taxon>
        <taxon>Bacillariophycidae</taxon>
        <taxon>Naviculales</taxon>
        <taxon>Naviculaceae</taxon>
        <taxon>Seminavis</taxon>
    </lineage>
</organism>
<evidence type="ECO:0000256" key="3">
    <source>
        <dbReference type="ARBA" id="ARBA00022490"/>
    </source>
</evidence>
<dbReference type="Pfam" id="PF07701">
    <property type="entry name" value="HNOBA"/>
    <property type="match status" value="1"/>
</dbReference>
<keyword evidence="6" id="KW-0141">cGMP biosynthesis</keyword>
<dbReference type="EC" id="4.6.1.2" evidence="2"/>
<comment type="subcellular location">
    <subcellularLocation>
        <location evidence="1">Cytoplasm</location>
    </subcellularLocation>
</comment>
<keyword evidence="4" id="KW-0547">Nucleotide-binding</keyword>
<dbReference type="GO" id="GO:0005525">
    <property type="term" value="F:GTP binding"/>
    <property type="evidence" value="ECO:0007669"/>
    <property type="project" value="UniProtKB-KW"/>
</dbReference>
<dbReference type="PANTHER" id="PTHR45655">
    <property type="entry name" value="GUANYLATE CYCLASE SOLUBLE SUBUNIT BETA-2"/>
    <property type="match status" value="1"/>
</dbReference>
<feature type="compositionally biased region" description="Basic and acidic residues" evidence="7">
    <location>
        <begin position="800"/>
        <end position="809"/>
    </location>
</feature>
<name>A0A9N8H892_9STRA</name>
<feature type="region of interest" description="Disordered" evidence="7">
    <location>
        <begin position="736"/>
        <end position="812"/>
    </location>
</feature>
<dbReference type="GO" id="GO:0019934">
    <property type="term" value="P:cGMP-mediated signaling"/>
    <property type="evidence" value="ECO:0007669"/>
    <property type="project" value="TreeGrafter"/>
</dbReference>
<evidence type="ECO:0000313" key="10">
    <source>
        <dbReference type="Proteomes" id="UP001153069"/>
    </source>
</evidence>
<dbReference type="GO" id="GO:0008074">
    <property type="term" value="C:guanylate cyclase complex, soluble"/>
    <property type="evidence" value="ECO:0007669"/>
    <property type="project" value="TreeGrafter"/>
</dbReference>
<dbReference type="CDD" id="cd07302">
    <property type="entry name" value="CHD"/>
    <property type="match status" value="1"/>
</dbReference>
<evidence type="ECO:0000256" key="1">
    <source>
        <dbReference type="ARBA" id="ARBA00004496"/>
    </source>
</evidence>
<dbReference type="Pfam" id="PF07700">
    <property type="entry name" value="HNOB"/>
    <property type="match status" value="1"/>
</dbReference>
<accession>A0A9N8H892</accession>
<reference evidence="9" key="1">
    <citation type="submission" date="2020-06" db="EMBL/GenBank/DDBJ databases">
        <authorList>
            <consortium name="Plant Systems Biology data submission"/>
        </authorList>
    </citation>
    <scope>NUCLEOTIDE SEQUENCE</scope>
    <source>
        <strain evidence="9">D6</strain>
    </source>
</reference>
<dbReference type="InterPro" id="IPR011645">
    <property type="entry name" value="HNOB_dom_associated"/>
</dbReference>
<dbReference type="PROSITE" id="PS50125">
    <property type="entry name" value="GUANYLATE_CYCLASE_2"/>
    <property type="match status" value="1"/>
</dbReference>
<protein>
    <recommendedName>
        <fullName evidence="2">guanylate cyclase</fullName>
        <ecNumber evidence="2">4.6.1.2</ecNumber>
    </recommendedName>
</protein>
<feature type="region of interest" description="Disordered" evidence="7">
    <location>
        <begin position="227"/>
        <end position="262"/>
    </location>
</feature>
<keyword evidence="5" id="KW-0342">GTP-binding</keyword>
<dbReference type="GO" id="GO:0070482">
    <property type="term" value="P:response to oxygen levels"/>
    <property type="evidence" value="ECO:0007669"/>
    <property type="project" value="TreeGrafter"/>
</dbReference>
<sequence>MYGLVFEILEEFVLDQNDGRSLWHTIKSQANCKIPDQSFLRRSHYADEEIMNLLRAASTVLGLDMDSLLKTFGKFMIRHHYLHGYNELLRANGATLRQWLSNLNGLHDHVSKSFAGHQVNFQAPIYWCEDCDTVEASILLHYYSFRGTTLVPMTVGIVQELASFQFGVDVTLTQLALQGQDGAEFTTFRITATDPSQRWKLSPTVAMDDVIDFSQIELPDDMCPFSKQSNGGFSGSSGGDTAYSMDDDHNHDDNHQNNNPLSSEQLQSIFPFHVLVNRQFQIVQMGKSLPTILNRTEEKLLERHIGDVLTIVRPVMGSAWDWQALKKLQDQHFFLVPTTVKPTHAPIKRTKSIDQDAIFGKPIRGSFTRRRATLKKTDSNLRRKVSMAGATIKFKGSMLELGRANTNNKRRGGGHVMFILSPDARNVSELRQMGLTMDDLPLHTSQRDAVFLGEYIGQEVDMANNLDKLSKKLEVEKNLSTALLYNMLPRVIADELRSGSAVEPKHHEQVTLFFSDIVGFTTICSQVDPWAVIDLLNRLYSIMDHCAAHFKLYKVETIGDAYMCCSGLPEPDELHAENIANFAICVMECVRHVPSPVDGSPLQLRVGIHTGSCTAGVVGTLTPHYCLFGDMVNVTARHESTGTAGKIQCSSELFASLTHFSKYEEEQYVISPRGLVNMKGKGDQMTYWLEGGTKANEKAGPAAVQALYETVGKMLKKQNWKHRRYFRRSGALRGDDMDNSVLGGSRHWPSTDDTTDTTTATSDTGYTFCGPFTSIESLPAAPPSDESESVSEQSMEDGIEPDRSKRTNDDSVFASTNGLSKHIFESNMTNEELVSAVHSLLSPLLQLCLSDDEGAEQSTSDRDRRDKELMAFVDHISMTFKRQNAYHNFRRTVHVVHWANFLFEQMQEEGAGQTGGIDTDPWFRLTLAFAALLRDCKHTGISQSQLKEEENMVYEMHGGENCQARYGFRYGLDILAEKFPDLYDDLVLGFPTFLYLMKKLESPAKSFKKKSTGDETSIKDTVAAMGIALRLASMGHFAVEPDSFFKWNQAAFAELRLANMGQRGSDPTPVWNDQCVLFIEKNVLPVVKACDSLLPNVTSTTLHDTVASNLKSFESKAEDYPRRSLVDESERSTAHVSVAIDVFR</sequence>
<dbReference type="GO" id="GO:0004383">
    <property type="term" value="F:guanylate cyclase activity"/>
    <property type="evidence" value="ECO:0007669"/>
    <property type="project" value="UniProtKB-EC"/>
</dbReference>
<dbReference type="SMART" id="SM00044">
    <property type="entry name" value="CYCc"/>
    <property type="match status" value="1"/>
</dbReference>
<dbReference type="Gene3D" id="3.30.450.260">
    <property type="entry name" value="Haem NO binding associated domain"/>
    <property type="match status" value="1"/>
</dbReference>
<keyword evidence="9" id="KW-0675">Receptor</keyword>
<dbReference type="GO" id="GO:0020037">
    <property type="term" value="F:heme binding"/>
    <property type="evidence" value="ECO:0007669"/>
    <property type="project" value="InterPro"/>
</dbReference>
<dbReference type="SUPFAM" id="SSF109604">
    <property type="entry name" value="HD-domain/PDEase-like"/>
    <property type="match status" value="1"/>
</dbReference>
<dbReference type="InterPro" id="IPR038158">
    <property type="entry name" value="H-NOX_domain_sf"/>
</dbReference>
<evidence type="ECO:0000313" key="9">
    <source>
        <dbReference type="EMBL" id="CAB9503005.1"/>
    </source>
</evidence>
<dbReference type="InterPro" id="IPR001054">
    <property type="entry name" value="A/G_cyclase"/>
</dbReference>
<dbReference type="Gene3D" id="3.90.1520.10">
    <property type="entry name" value="H-NOX domain"/>
    <property type="match status" value="1"/>
</dbReference>
<dbReference type="SUPFAM" id="SSF55073">
    <property type="entry name" value="Nucleotide cyclase"/>
    <property type="match status" value="1"/>
</dbReference>
<feature type="compositionally biased region" description="Basic and acidic residues" evidence="7">
    <location>
        <begin position="246"/>
        <end position="255"/>
    </location>
</feature>
<feature type="compositionally biased region" description="Acidic residues" evidence="7">
    <location>
        <begin position="785"/>
        <end position="799"/>
    </location>
</feature>
<dbReference type="Gene3D" id="1.10.1300.10">
    <property type="entry name" value="3'5'-cyclic nucleotide phosphodiesterase, catalytic domain"/>
    <property type="match status" value="1"/>
</dbReference>
<dbReference type="Gene3D" id="3.30.70.1230">
    <property type="entry name" value="Nucleotide cyclase"/>
    <property type="match status" value="1"/>
</dbReference>
<dbReference type="Proteomes" id="UP001153069">
    <property type="component" value="Unassembled WGS sequence"/>
</dbReference>
<dbReference type="InterPro" id="IPR024096">
    <property type="entry name" value="NO_sig/Golgi_transp_ligand-bd"/>
</dbReference>
<proteinExistence type="predicted"/>
<evidence type="ECO:0000256" key="4">
    <source>
        <dbReference type="ARBA" id="ARBA00022741"/>
    </source>
</evidence>